<evidence type="ECO:0000313" key="2">
    <source>
        <dbReference type="Proteomes" id="UP000624279"/>
    </source>
</evidence>
<evidence type="ECO:0000313" key="1">
    <source>
        <dbReference type="EMBL" id="MBC3875522.1"/>
    </source>
</evidence>
<reference evidence="1 2" key="1">
    <citation type="submission" date="2020-08" db="EMBL/GenBank/DDBJ databases">
        <title>Novel species isolated from subtropical streams in China.</title>
        <authorList>
            <person name="Lu H."/>
        </authorList>
    </citation>
    <scope>NUCLEOTIDE SEQUENCE [LARGE SCALE GENOMIC DNA]</scope>
    <source>
        <strain evidence="1 2">LX15W</strain>
    </source>
</reference>
<organism evidence="1 2">
    <name type="scientific">Undibacterium flavidum</name>
    <dbReference type="NCBI Taxonomy" id="2762297"/>
    <lineage>
        <taxon>Bacteria</taxon>
        <taxon>Pseudomonadati</taxon>
        <taxon>Pseudomonadota</taxon>
        <taxon>Betaproteobacteria</taxon>
        <taxon>Burkholderiales</taxon>
        <taxon>Oxalobacteraceae</taxon>
        <taxon>Undibacterium</taxon>
    </lineage>
</organism>
<name>A0ABR6YG86_9BURK</name>
<protein>
    <submittedName>
        <fullName evidence="1">Uncharacterized protein</fullName>
    </submittedName>
</protein>
<accession>A0ABR6YG86</accession>
<dbReference type="Proteomes" id="UP000624279">
    <property type="component" value="Unassembled WGS sequence"/>
</dbReference>
<comment type="caution">
    <text evidence="1">The sequence shown here is derived from an EMBL/GenBank/DDBJ whole genome shotgun (WGS) entry which is preliminary data.</text>
</comment>
<proteinExistence type="predicted"/>
<sequence>MRELMDVGCNKLHHIAPRGGDGYSVAMSTLRMAQHIAPYGLKTKSEESDRLEAEIKKNLAGLGYEF</sequence>
<dbReference type="RefSeq" id="WP_186943484.1">
    <property type="nucleotide sequence ID" value="NZ_JACOGA010000019.1"/>
</dbReference>
<gene>
    <name evidence="1" type="ORF">H8K55_18170</name>
</gene>
<keyword evidence="2" id="KW-1185">Reference proteome</keyword>
<dbReference type="EMBL" id="JACOGA010000019">
    <property type="protein sequence ID" value="MBC3875522.1"/>
    <property type="molecule type" value="Genomic_DNA"/>
</dbReference>